<dbReference type="InterPro" id="IPR000182">
    <property type="entry name" value="GNAT_dom"/>
</dbReference>
<feature type="domain" description="N-acetyltransferase" evidence="1">
    <location>
        <begin position="8"/>
        <end position="177"/>
    </location>
</feature>
<dbReference type="PROSITE" id="PS51186">
    <property type="entry name" value="GNAT"/>
    <property type="match status" value="1"/>
</dbReference>
<dbReference type="SUPFAM" id="SSF55729">
    <property type="entry name" value="Acyl-CoA N-acyltransferases (Nat)"/>
    <property type="match status" value="1"/>
</dbReference>
<dbReference type="InterPro" id="IPR016181">
    <property type="entry name" value="Acyl_CoA_acyltransferase"/>
</dbReference>
<dbReference type="InterPro" id="IPR020036">
    <property type="entry name" value="PseH"/>
</dbReference>
<reference evidence="3" key="1">
    <citation type="journal article" date="2019" name="Int. J. Syst. Evol. Microbiol.">
        <title>The Global Catalogue of Microorganisms (GCM) 10K type strain sequencing project: providing services to taxonomists for standard genome sequencing and annotation.</title>
        <authorList>
            <consortium name="The Broad Institute Genomics Platform"/>
            <consortium name="The Broad Institute Genome Sequencing Center for Infectious Disease"/>
            <person name="Wu L."/>
            <person name="Ma J."/>
        </authorList>
    </citation>
    <scope>NUCLEOTIDE SEQUENCE [LARGE SCALE GENOMIC DNA]</scope>
    <source>
        <strain evidence="3">JCM 17336</strain>
    </source>
</reference>
<name>A0ABP7FEG9_9FLAO</name>
<keyword evidence="3" id="KW-1185">Reference proteome</keyword>
<evidence type="ECO:0000313" key="2">
    <source>
        <dbReference type="EMBL" id="GAA3736196.1"/>
    </source>
</evidence>
<proteinExistence type="predicted"/>
<dbReference type="EMBL" id="BAABDT010000003">
    <property type="protein sequence ID" value="GAA3736196.1"/>
    <property type="molecule type" value="Genomic_DNA"/>
</dbReference>
<dbReference type="RefSeq" id="WP_278020413.1">
    <property type="nucleotide sequence ID" value="NZ_BAABDT010000003.1"/>
</dbReference>
<comment type="caution">
    <text evidence="2">The sequence shown here is derived from an EMBL/GenBank/DDBJ whole genome shotgun (WGS) entry which is preliminary data.</text>
</comment>
<gene>
    <name evidence="2" type="ORF">GCM10022422_19070</name>
</gene>
<protein>
    <recommendedName>
        <fullName evidence="1">N-acetyltransferase domain-containing protein</fullName>
    </recommendedName>
</protein>
<dbReference type="Pfam" id="PF13302">
    <property type="entry name" value="Acetyltransf_3"/>
    <property type="match status" value="1"/>
</dbReference>
<organism evidence="2 3">
    <name type="scientific">Flavobacterium ginsengisoli</name>
    <dbReference type="NCBI Taxonomy" id="871694"/>
    <lineage>
        <taxon>Bacteria</taxon>
        <taxon>Pseudomonadati</taxon>
        <taxon>Bacteroidota</taxon>
        <taxon>Flavobacteriia</taxon>
        <taxon>Flavobacteriales</taxon>
        <taxon>Flavobacteriaceae</taxon>
        <taxon>Flavobacterium</taxon>
    </lineage>
</organism>
<dbReference type="Proteomes" id="UP001501367">
    <property type="component" value="Unassembled WGS sequence"/>
</dbReference>
<evidence type="ECO:0000313" key="3">
    <source>
        <dbReference type="Proteomes" id="UP001501367"/>
    </source>
</evidence>
<sequence length="188" mass="22425">MGCKYTYVNFTDLNNEELLLVFNWRNNYEVRKWMYSTDLVELDNHFNFVERLKTDKSKLYFLVKRNDLPIGTFSLTGIENGEAEWGYYVAPDYHHKNIGVEFYYYALEYIYLVLKMKNVKGYVLTTNKSANSFSDLFGFSKVISKFTSSGNNNDEYFFREMSENVWEEKVRKNKKIERLLELTVKSTI</sequence>
<accession>A0ABP7FEG9</accession>
<evidence type="ECO:0000259" key="1">
    <source>
        <dbReference type="PROSITE" id="PS51186"/>
    </source>
</evidence>
<dbReference type="NCBIfam" id="TIGR03585">
    <property type="entry name" value="PseH"/>
    <property type="match status" value="1"/>
</dbReference>
<dbReference type="Gene3D" id="3.40.630.30">
    <property type="match status" value="1"/>
</dbReference>